<feature type="non-terminal residue" evidence="4">
    <location>
        <position position="1"/>
    </location>
</feature>
<gene>
    <name evidence="4" type="ORF">ADUPG1_005717</name>
</gene>
<dbReference type="PANTHER" id="PTHR32294">
    <property type="entry name" value="DNA POLYMERASE III SUBUNIT ALPHA"/>
    <property type="match status" value="1"/>
</dbReference>
<organism evidence="4 5">
    <name type="scientific">Aduncisulcus paluster</name>
    <dbReference type="NCBI Taxonomy" id="2918883"/>
    <lineage>
        <taxon>Eukaryota</taxon>
        <taxon>Metamonada</taxon>
        <taxon>Carpediemonas-like organisms</taxon>
        <taxon>Aduncisulcus</taxon>
    </lineage>
</organism>
<feature type="domain" description="OB" evidence="3">
    <location>
        <begin position="197"/>
        <end position="257"/>
    </location>
</feature>
<dbReference type="Proteomes" id="UP001057375">
    <property type="component" value="Unassembled WGS sequence"/>
</dbReference>
<dbReference type="InterPro" id="IPR004805">
    <property type="entry name" value="DnaE2/DnaE/PolC"/>
</dbReference>
<comment type="caution">
    <text evidence="4">The sequence shown here is derived from an EMBL/GenBank/DDBJ whole genome shotgun (WGS) entry which is preliminary data.</text>
</comment>
<proteinExistence type="inferred from homology"/>
<comment type="similarity">
    <text evidence="1">Belongs to the DNA polymerase type-C family. DnaE2 subfamily.</text>
</comment>
<dbReference type="CDD" id="cd04485">
    <property type="entry name" value="DnaE_OBF"/>
    <property type="match status" value="1"/>
</dbReference>
<evidence type="ECO:0000256" key="2">
    <source>
        <dbReference type="ARBA" id="ARBA00017273"/>
    </source>
</evidence>
<evidence type="ECO:0000313" key="5">
    <source>
        <dbReference type="Proteomes" id="UP001057375"/>
    </source>
</evidence>
<accession>A0ABQ5KEM9</accession>
<dbReference type="InterPro" id="IPR004365">
    <property type="entry name" value="NA-bd_OB_tRNA"/>
</dbReference>
<evidence type="ECO:0000259" key="3">
    <source>
        <dbReference type="Pfam" id="PF01336"/>
    </source>
</evidence>
<dbReference type="EMBL" id="BQXS01009243">
    <property type="protein sequence ID" value="GKT30995.1"/>
    <property type="molecule type" value="Genomic_DNA"/>
</dbReference>
<sequence>EKLYAFANFGFPESHAQSFASLVFYSSWFKLHHPAAFCAALLRAQPMGFYSPQSLVADARRHGVTVHGPDVNASLSYATLEKAGLEVRIGLGALTTAQVEALATGGALGCFGMSRREALWVAGAAAAQRPDRLPGVGVSSRIPELPAMGEVTQAAADVWATGVTPDAYPTQFLREHLDELGVVPAKGLLDVPDGSRVLVAGAVTHRQRPATAAGVTFINLEDETGMVNVVCSVGLWARHRKLAVTAQALIVRGQVQNAS</sequence>
<name>A0ABQ5KEM9_9EUKA</name>
<dbReference type="PANTHER" id="PTHR32294:SF4">
    <property type="entry name" value="ERROR-PRONE DNA POLYMERASE"/>
    <property type="match status" value="1"/>
</dbReference>
<dbReference type="Pfam" id="PF01336">
    <property type="entry name" value="tRNA_anti-codon"/>
    <property type="match status" value="1"/>
</dbReference>
<protein>
    <recommendedName>
        <fullName evidence="2">Error-prone DNA polymerase</fullName>
    </recommendedName>
</protein>
<evidence type="ECO:0000313" key="4">
    <source>
        <dbReference type="EMBL" id="GKT30995.1"/>
    </source>
</evidence>
<feature type="non-terminal residue" evidence="4">
    <location>
        <position position="259"/>
    </location>
</feature>
<evidence type="ECO:0000256" key="1">
    <source>
        <dbReference type="ARBA" id="ARBA00007391"/>
    </source>
</evidence>
<reference evidence="4" key="1">
    <citation type="submission" date="2022-03" db="EMBL/GenBank/DDBJ databases">
        <title>Draft genome sequence of Aduncisulcus paluster, a free-living microaerophilic Fornicata.</title>
        <authorList>
            <person name="Yuyama I."/>
            <person name="Kume K."/>
            <person name="Tamura T."/>
            <person name="Inagaki Y."/>
            <person name="Hashimoto T."/>
        </authorList>
    </citation>
    <scope>NUCLEOTIDE SEQUENCE</scope>
    <source>
        <strain evidence="4">NY0171</strain>
    </source>
</reference>
<keyword evidence="5" id="KW-1185">Reference proteome</keyword>